<proteinExistence type="predicted"/>
<reference evidence="1" key="1">
    <citation type="journal article" date="2014" name="Front. Microbiol.">
        <title>High frequency of phylogenetically diverse reductive dehalogenase-homologous genes in deep subseafloor sedimentary metagenomes.</title>
        <authorList>
            <person name="Kawai M."/>
            <person name="Futagami T."/>
            <person name="Toyoda A."/>
            <person name="Takaki Y."/>
            <person name="Nishi S."/>
            <person name="Hori S."/>
            <person name="Arai W."/>
            <person name="Tsubouchi T."/>
            <person name="Morono Y."/>
            <person name="Uchiyama I."/>
            <person name="Ito T."/>
            <person name="Fujiyama A."/>
            <person name="Inagaki F."/>
            <person name="Takami H."/>
        </authorList>
    </citation>
    <scope>NUCLEOTIDE SEQUENCE</scope>
    <source>
        <strain evidence="1">Expedition CK06-06</strain>
    </source>
</reference>
<protein>
    <submittedName>
        <fullName evidence="1">Uncharacterized protein</fullName>
    </submittedName>
</protein>
<evidence type="ECO:0000313" key="1">
    <source>
        <dbReference type="EMBL" id="GAI60761.1"/>
    </source>
</evidence>
<dbReference type="EMBL" id="BARV01045807">
    <property type="protein sequence ID" value="GAI60761.1"/>
    <property type="molecule type" value="Genomic_DNA"/>
</dbReference>
<sequence length="45" mass="5206">FLELVKSEGIKRYKEKDPGIETKVVNLIKKGSIFKDAKDIRKVPF</sequence>
<name>X1R0Z0_9ZZZZ</name>
<dbReference type="AlphaFoldDB" id="X1R0Z0"/>
<comment type="caution">
    <text evidence="1">The sequence shown here is derived from an EMBL/GenBank/DDBJ whole genome shotgun (WGS) entry which is preliminary data.</text>
</comment>
<accession>X1R0Z0</accession>
<gene>
    <name evidence="1" type="ORF">S06H3_66830</name>
</gene>
<feature type="non-terminal residue" evidence="1">
    <location>
        <position position="45"/>
    </location>
</feature>
<feature type="non-terminal residue" evidence="1">
    <location>
        <position position="1"/>
    </location>
</feature>
<organism evidence="1">
    <name type="scientific">marine sediment metagenome</name>
    <dbReference type="NCBI Taxonomy" id="412755"/>
    <lineage>
        <taxon>unclassified sequences</taxon>
        <taxon>metagenomes</taxon>
        <taxon>ecological metagenomes</taxon>
    </lineage>
</organism>